<evidence type="ECO:0000313" key="2">
    <source>
        <dbReference type="EMBL" id="CAK9222455.1"/>
    </source>
</evidence>
<feature type="compositionally biased region" description="Acidic residues" evidence="1">
    <location>
        <begin position="240"/>
        <end position="257"/>
    </location>
</feature>
<accession>A0ABP0UHW5</accession>
<evidence type="ECO:0000256" key="1">
    <source>
        <dbReference type="SAM" id="MobiDB-lite"/>
    </source>
</evidence>
<name>A0ABP0UHW5_9BRYO</name>
<sequence length="257" mass="28571">MGPKTYATTYASLGEKKLSWLDRMCLKLETYYDIVEPGLAPSVLIQKMEVRFNTLGAGVRKFANEANDFVQELLMLPTPNGGDNPVEKVMTLEKQLSVEVVCDEREMLHESHDEMKAVSDSSLLSDIANSELLTMQAEEVPFGEFSWNWTLNPLEDSELQLSHDLGNATICSSMVLTDIPLRGFESEDHVLVDNVEVESSIEKQETDENPRAVGGCEAAAPDSDPSASSSLDGWEGGDIIFDEDDMEPDSWQDWELI</sequence>
<reference evidence="2" key="1">
    <citation type="submission" date="2024-02" db="EMBL/GenBank/DDBJ databases">
        <authorList>
            <consortium name="ELIXIR-Norway"/>
            <consortium name="Elixir Norway"/>
        </authorList>
    </citation>
    <scope>NUCLEOTIDE SEQUENCE</scope>
</reference>
<protein>
    <submittedName>
        <fullName evidence="2">Uncharacterized protein</fullName>
    </submittedName>
</protein>
<dbReference type="Proteomes" id="UP001497512">
    <property type="component" value="Chromosome 4"/>
</dbReference>
<proteinExistence type="predicted"/>
<feature type="compositionally biased region" description="Low complexity" evidence="1">
    <location>
        <begin position="218"/>
        <end position="230"/>
    </location>
</feature>
<evidence type="ECO:0000313" key="3">
    <source>
        <dbReference type="Proteomes" id="UP001497512"/>
    </source>
</evidence>
<organism evidence="2 3">
    <name type="scientific">Sphagnum troendelagicum</name>
    <dbReference type="NCBI Taxonomy" id="128251"/>
    <lineage>
        <taxon>Eukaryota</taxon>
        <taxon>Viridiplantae</taxon>
        <taxon>Streptophyta</taxon>
        <taxon>Embryophyta</taxon>
        <taxon>Bryophyta</taxon>
        <taxon>Sphagnophytina</taxon>
        <taxon>Sphagnopsida</taxon>
        <taxon>Sphagnales</taxon>
        <taxon>Sphagnaceae</taxon>
        <taxon>Sphagnum</taxon>
    </lineage>
</organism>
<keyword evidence="3" id="KW-1185">Reference proteome</keyword>
<feature type="region of interest" description="Disordered" evidence="1">
    <location>
        <begin position="199"/>
        <end position="257"/>
    </location>
</feature>
<feature type="compositionally biased region" description="Basic and acidic residues" evidence="1">
    <location>
        <begin position="200"/>
        <end position="210"/>
    </location>
</feature>
<gene>
    <name evidence="2" type="ORF">CSSPTR1EN2_LOCUS16074</name>
</gene>
<dbReference type="EMBL" id="OZ019896">
    <property type="protein sequence ID" value="CAK9222455.1"/>
    <property type="molecule type" value="Genomic_DNA"/>
</dbReference>